<protein>
    <submittedName>
        <fullName evidence="1">Uncharacterized protein</fullName>
    </submittedName>
</protein>
<proteinExistence type="predicted"/>
<reference evidence="1 2" key="1">
    <citation type="journal article" date="2014" name="Nat. Commun.">
        <title>Klebsormidium flaccidum genome reveals primary factors for plant terrestrial adaptation.</title>
        <authorList>
            <person name="Hori K."/>
            <person name="Maruyama F."/>
            <person name="Fujisawa T."/>
            <person name="Togashi T."/>
            <person name="Yamamoto N."/>
            <person name="Seo M."/>
            <person name="Sato S."/>
            <person name="Yamada T."/>
            <person name="Mori H."/>
            <person name="Tajima N."/>
            <person name="Moriyama T."/>
            <person name="Ikeuchi M."/>
            <person name="Watanabe M."/>
            <person name="Wada H."/>
            <person name="Kobayashi K."/>
            <person name="Saito M."/>
            <person name="Masuda T."/>
            <person name="Sasaki-Sekimoto Y."/>
            <person name="Mashiguchi K."/>
            <person name="Awai K."/>
            <person name="Shimojima M."/>
            <person name="Masuda S."/>
            <person name="Iwai M."/>
            <person name="Nobusawa T."/>
            <person name="Narise T."/>
            <person name="Kondo S."/>
            <person name="Saito H."/>
            <person name="Sato R."/>
            <person name="Murakawa M."/>
            <person name="Ihara Y."/>
            <person name="Oshima-Yamada Y."/>
            <person name="Ohtaka K."/>
            <person name="Satoh M."/>
            <person name="Sonobe K."/>
            <person name="Ishii M."/>
            <person name="Ohtani R."/>
            <person name="Kanamori-Sato M."/>
            <person name="Honoki R."/>
            <person name="Miyazaki D."/>
            <person name="Mochizuki H."/>
            <person name="Umetsu J."/>
            <person name="Higashi K."/>
            <person name="Shibata D."/>
            <person name="Kamiya Y."/>
            <person name="Sato N."/>
            <person name="Nakamura Y."/>
            <person name="Tabata S."/>
            <person name="Ida S."/>
            <person name="Kurokawa K."/>
            <person name="Ohta H."/>
        </authorList>
    </citation>
    <scope>NUCLEOTIDE SEQUENCE [LARGE SCALE GENOMIC DNA]</scope>
    <source>
        <strain evidence="1 2">NIES-2285</strain>
    </source>
</reference>
<organism evidence="1 2">
    <name type="scientific">Klebsormidium nitens</name>
    <name type="common">Green alga</name>
    <name type="synonym">Ulothrix nitens</name>
    <dbReference type="NCBI Taxonomy" id="105231"/>
    <lineage>
        <taxon>Eukaryota</taxon>
        <taxon>Viridiplantae</taxon>
        <taxon>Streptophyta</taxon>
        <taxon>Klebsormidiophyceae</taxon>
        <taxon>Klebsormidiales</taxon>
        <taxon>Klebsormidiaceae</taxon>
        <taxon>Klebsormidium</taxon>
    </lineage>
</organism>
<sequence>MLERVGDGRKDCPGWNPVQAAGWKSARVGLPGSVPGRGGLGTGTALLEAAAIFGGGAVSAERGPSARIRLREWAEFSADWAEYGADRVDPESDWAESAQVLRSRQRTTIECTLDSSKAIFGGTQTCRGNASAFKDDSWRAGRQSAGSASGSSMCCCGPLAYG</sequence>
<dbReference type="EMBL" id="DF237194">
    <property type="protein sequence ID" value="GAQ85619.1"/>
    <property type="molecule type" value="Genomic_DNA"/>
</dbReference>
<accession>A0A1Y1I865</accession>
<keyword evidence="2" id="KW-1185">Reference proteome</keyword>
<dbReference type="Proteomes" id="UP000054558">
    <property type="component" value="Unassembled WGS sequence"/>
</dbReference>
<dbReference type="AlphaFoldDB" id="A0A1Y1I865"/>
<evidence type="ECO:0000313" key="2">
    <source>
        <dbReference type="Proteomes" id="UP000054558"/>
    </source>
</evidence>
<name>A0A1Y1I865_KLENI</name>
<gene>
    <name evidence="1" type="ORF">KFL_002450120</name>
</gene>
<evidence type="ECO:0000313" key="1">
    <source>
        <dbReference type="EMBL" id="GAQ85619.1"/>
    </source>
</evidence>